<comment type="caution">
    <text evidence="1">The sequence shown here is derived from an EMBL/GenBank/DDBJ whole genome shotgun (WGS) entry which is preliminary data.</text>
</comment>
<dbReference type="InterPro" id="IPR011042">
    <property type="entry name" value="6-blade_b-propeller_TolB-like"/>
</dbReference>
<dbReference type="PANTHER" id="PTHR36842">
    <property type="entry name" value="PROTEIN TOLB HOMOLOG"/>
    <property type="match status" value="1"/>
</dbReference>
<dbReference type="Proteomes" id="UP000230790">
    <property type="component" value="Unassembled WGS sequence"/>
</dbReference>
<accession>A0A2M8QBH2</accession>
<name>A0A2M8QBH2_9CHLR</name>
<dbReference type="AlphaFoldDB" id="A0A2M8QBH2"/>
<dbReference type="Gene3D" id="2.120.10.30">
    <property type="entry name" value="TolB, C-terminal domain"/>
    <property type="match status" value="1"/>
</dbReference>
<dbReference type="EMBL" id="PGTN01000065">
    <property type="protein sequence ID" value="PJF47146.1"/>
    <property type="molecule type" value="Genomic_DNA"/>
</dbReference>
<sequence length="340" mass="36897">MGFASAALVVSNAAAQTRPAGSASAPRPSPAFTQLTDDGCCTQPFFSADGHHVLFLDKPTATAPVGIWSVAVDAPLSPPTLFTERLGPFSRDLSLALDLQNGQTVIERLRDGKRWTVNNGGRPVIFSLDSKRIVWTVLQEVGGFDVRRAQIYVADVDGRNARRVATRFGGGPLGWLPDSKHLLIGGRANHNDPGPTLSVLNVDTGALRDLVAVERLRGASISPDGRMLAYFVAQARDASQNGMYLLDLTHPSPVPQRLNFFGAFRWRDARRLLYIPLRPGAPGDELWQLDVATGRTERLIAADAGSPFKIANGDWDVARDGSKLVFLSARDRNLWLVTLP</sequence>
<dbReference type="SUPFAM" id="SSF82171">
    <property type="entry name" value="DPP6 N-terminal domain-like"/>
    <property type="match status" value="1"/>
</dbReference>
<organism evidence="1 2">
    <name type="scientific">Candidatus Thermofonsia Clade 3 bacterium</name>
    <dbReference type="NCBI Taxonomy" id="2364212"/>
    <lineage>
        <taxon>Bacteria</taxon>
        <taxon>Bacillati</taxon>
        <taxon>Chloroflexota</taxon>
        <taxon>Candidatus Thermofontia</taxon>
        <taxon>Candidatus Thermofonsia Clade 3</taxon>
    </lineage>
</organism>
<evidence type="ECO:0000313" key="2">
    <source>
        <dbReference type="Proteomes" id="UP000230790"/>
    </source>
</evidence>
<evidence type="ECO:0000313" key="1">
    <source>
        <dbReference type="EMBL" id="PJF47146.1"/>
    </source>
</evidence>
<reference evidence="1 2" key="1">
    <citation type="submission" date="2017-11" db="EMBL/GenBank/DDBJ databases">
        <title>Evolution of Phototrophy in the Chloroflexi Phylum Driven by Horizontal Gene Transfer.</title>
        <authorList>
            <person name="Ward L.M."/>
            <person name="Hemp J."/>
            <person name="Shih P.M."/>
            <person name="Mcglynn S.E."/>
            <person name="Fischer W."/>
        </authorList>
    </citation>
    <scope>NUCLEOTIDE SEQUENCE [LARGE SCALE GENOMIC DNA]</scope>
    <source>
        <strain evidence="1">JP3_7</strain>
    </source>
</reference>
<dbReference type="PANTHER" id="PTHR36842:SF1">
    <property type="entry name" value="PROTEIN TOLB"/>
    <property type="match status" value="1"/>
</dbReference>
<proteinExistence type="predicted"/>
<protein>
    <submittedName>
        <fullName evidence="1">Uncharacterized protein</fullName>
    </submittedName>
</protein>
<gene>
    <name evidence="1" type="ORF">CUN48_10190</name>
</gene>